<evidence type="ECO:0000313" key="2">
    <source>
        <dbReference type="Proteomes" id="UP001501556"/>
    </source>
</evidence>
<protein>
    <recommendedName>
        <fullName evidence="3">DUF4238 domain-containing protein</fullName>
    </recommendedName>
</protein>
<dbReference type="EMBL" id="BAABDI010000021">
    <property type="protein sequence ID" value="GAA3981734.1"/>
    <property type="molecule type" value="Genomic_DNA"/>
</dbReference>
<dbReference type="RefSeq" id="WP_345125481.1">
    <property type="nucleotide sequence ID" value="NZ_BAABDI010000021.1"/>
</dbReference>
<gene>
    <name evidence="1" type="ORF">GCM10022407_28670</name>
</gene>
<name>A0ABP7QFM0_9BACT</name>
<organism evidence="1 2">
    <name type="scientific">Hymenobacter antarcticus</name>
    <dbReference type="NCBI Taxonomy" id="486270"/>
    <lineage>
        <taxon>Bacteria</taxon>
        <taxon>Pseudomonadati</taxon>
        <taxon>Bacteroidota</taxon>
        <taxon>Cytophagia</taxon>
        <taxon>Cytophagales</taxon>
        <taxon>Hymenobacteraceae</taxon>
        <taxon>Hymenobacter</taxon>
    </lineage>
</organism>
<proteinExistence type="predicted"/>
<keyword evidence="2" id="KW-1185">Reference proteome</keyword>
<dbReference type="InterPro" id="IPR025332">
    <property type="entry name" value="DUF4238"/>
</dbReference>
<accession>A0ABP7QFM0</accession>
<evidence type="ECO:0000313" key="1">
    <source>
        <dbReference type="EMBL" id="GAA3981734.1"/>
    </source>
</evidence>
<reference evidence="2" key="1">
    <citation type="journal article" date="2019" name="Int. J. Syst. Evol. Microbiol.">
        <title>The Global Catalogue of Microorganisms (GCM) 10K type strain sequencing project: providing services to taxonomists for standard genome sequencing and annotation.</title>
        <authorList>
            <consortium name="The Broad Institute Genomics Platform"/>
            <consortium name="The Broad Institute Genome Sequencing Center for Infectious Disease"/>
            <person name="Wu L."/>
            <person name="Ma J."/>
        </authorList>
    </citation>
    <scope>NUCLEOTIDE SEQUENCE [LARGE SCALE GENOMIC DNA]</scope>
    <source>
        <strain evidence="2">JCM 17217</strain>
    </source>
</reference>
<evidence type="ECO:0008006" key="3">
    <source>
        <dbReference type="Google" id="ProtNLM"/>
    </source>
</evidence>
<dbReference type="Pfam" id="PF14022">
    <property type="entry name" value="DUF4238"/>
    <property type="match status" value="1"/>
</dbReference>
<sequence>MTPLSKKHHYIPQFYLRGFTDTNGGFTIYDKVRNEFRKSRPENEFYEKFRNTTNLGGEKSVMVEDMYSHIESTFATTLSAIEKSNHTEPVLTSDIMVGLKFLVETMRWRNPALDAVYESIVQRLSIKDFGLQFKGATDKQAVEINKRIMDEPDARKMLRPLMGSLSINSMANANYDTSKWHILYQEGGFPITGDFPIIFNPKSIHDRINEEFIFPLSAQRTAVFADIKSMKQLPDVFSIDKDLAIIHLAKRFICCKHDEYLKFMINYYKTNRTEINEQFLEGIFLTLQKGT</sequence>
<comment type="caution">
    <text evidence="1">The sequence shown here is derived from an EMBL/GenBank/DDBJ whole genome shotgun (WGS) entry which is preliminary data.</text>
</comment>
<dbReference type="Proteomes" id="UP001501556">
    <property type="component" value="Unassembled WGS sequence"/>
</dbReference>